<reference evidence="15 16" key="1">
    <citation type="submission" date="2023-05" db="EMBL/GenBank/DDBJ databases">
        <title>B98-5 Cell Line De Novo Hybrid Assembly: An Optical Mapping Approach.</title>
        <authorList>
            <person name="Kananen K."/>
            <person name="Auerbach J.A."/>
            <person name="Kautto E."/>
            <person name="Blachly J.S."/>
        </authorList>
    </citation>
    <scope>NUCLEOTIDE SEQUENCE [LARGE SCALE GENOMIC DNA]</scope>
    <source>
        <strain evidence="15">B95-8</strain>
        <tissue evidence="15">Cell line</tissue>
    </source>
</reference>
<dbReference type="Proteomes" id="UP001266305">
    <property type="component" value="Unassembled WGS sequence"/>
</dbReference>
<keyword evidence="12 14" id="KW-0206">Cytoskeleton</keyword>
<evidence type="ECO:0000256" key="5">
    <source>
        <dbReference type="ARBA" id="ARBA00022490"/>
    </source>
</evidence>
<keyword evidence="3 14" id="KW-0813">Transport</keyword>
<evidence type="ECO:0000313" key="16">
    <source>
        <dbReference type="Proteomes" id="UP001266305"/>
    </source>
</evidence>
<dbReference type="PANTHER" id="PTHR12688">
    <property type="entry name" value="DYNEIN LIGHT INTERMEDIATE CHAIN"/>
    <property type="match status" value="1"/>
</dbReference>
<proteinExistence type="inferred from homology"/>
<dbReference type="InterPro" id="IPR027417">
    <property type="entry name" value="P-loop_NTPase"/>
</dbReference>
<evidence type="ECO:0000256" key="11">
    <source>
        <dbReference type="ARBA" id="ARBA00023175"/>
    </source>
</evidence>
<evidence type="ECO:0000256" key="4">
    <source>
        <dbReference type="ARBA" id="ARBA00022481"/>
    </source>
</evidence>
<evidence type="ECO:0000256" key="13">
    <source>
        <dbReference type="ARBA" id="ARBA00037133"/>
    </source>
</evidence>
<accession>A0ABQ9TKC6</accession>
<comment type="subunit">
    <text evidence="14">Homodimer. The cytoplasmic dynein 1 complex consists of two catalytic heavy chains (HCs) and a number of non-catalytic subunits presented by intermediate chains (ICs).</text>
</comment>
<evidence type="ECO:0000256" key="12">
    <source>
        <dbReference type="ARBA" id="ARBA00023212"/>
    </source>
</evidence>
<keyword evidence="16" id="KW-1185">Reference proteome</keyword>
<name>A0ABQ9TKC6_SAGOE</name>
<dbReference type="PANTHER" id="PTHR12688:SF1">
    <property type="entry name" value="CYTOPLASMIC DYNEIN 1 LIGHT INTERMEDIATE CHAIN 2"/>
    <property type="match status" value="1"/>
</dbReference>
<comment type="subcellular location">
    <subcellularLocation>
        <location evidence="1 14">Cytoplasm</location>
        <location evidence="1 14">Cytoskeleton</location>
    </subcellularLocation>
</comment>
<comment type="similarity">
    <text evidence="2 14">Belongs to the dynein light intermediate chain family.</text>
</comment>
<keyword evidence="9 14" id="KW-0067">ATP-binding</keyword>
<comment type="caution">
    <text evidence="15">The sequence shown here is derived from an EMBL/GenBank/DDBJ whole genome shotgun (WGS) entry which is preliminary data.</text>
</comment>
<keyword evidence="7 14" id="KW-0493">Microtubule</keyword>
<evidence type="ECO:0000256" key="7">
    <source>
        <dbReference type="ARBA" id="ARBA00022701"/>
    </source>
</evidence>
<evidence type="ECO:0000256" key="10">
    <source>
        <dbReference type="ARBA" id="ARBA00023017"/>
    </source>
</evidence>
<dbReference type="EMBL" id="JASSZA010000021">
    <property type="protein sequence ID" value="KAK2085217.1"/>
    <property type="molecule type" value="Genomic_DNA"/>
</dbReference>
<keyword evidence="10 14" id="KW-0243">Dynein</keyword>
<keyword evidence="8 14" id="KW-0547">Nucleotide-binding</keyword>
<dbReference type="InterPro" id="IPR008467">
    <property type="entry name" value="Dynein1_light_intermed_chain"/>
</dbReference>
<gene>
    <name evidence="15" type="primary">DYNC1LI2</name>
    <name evidence="15" type="ORF">P7K49_036517</name>
</gene>
<evidence type="ECO:0000256" key="2">
    <source>
        <dbReference type="ARBA" id="ARBA00006831"/>
    </source>
</evidence>
<evidence type="ECO:0000256" key="6">
    <source>
        <dbReference type="ARBA" id="ARBA00022553"/>
    </source>
</evidence>
<evidence type="ECO:0000256" key="3">
    <source>
        <dbReference type="ARBA" id="ARBA00022448"/>
    </source>
</evidence>
<sequence length="170" mass="19408">MRIIVEASHCLELLKEGEDGSGKTTLMTKLQGAEHGKKGRGLEYLYLSVHDEDRDDHTRCNVWILDGDLYHKGLLKFAVSAESLPETLVIFVADMSRPWTVMESLQKWASVLREHIDKMKIPPEKMRELERKCDFCAVTSASVHLPGKWEGHGLELWQQQQQLPSWPGQA</sequence>
<evidence type="ECO:0000313" key="15">
    <source>
        <dbReference type="EMBL" id="KAK2085217.1"/>
    </source>
</evidence>
<evidence type="ECO:0000256" key="9">
    <source>
        <dbReference type="ARBA" id="ARBA00022840"/>
    </source>
</evidence>
<keyword evidence="6" id="KW-0597">Phosphoprotein</keyword>
<keyword evidence="4" id="KW-0488">Methylation</keyword>
<evidence type="ECO:0000256" key="1">
    <source>
        <dbReference type="ARBA" id="ARBA00004245"/>
    </source>
</evidence>
<comment type="function">
    <text evidence="13 14">Acts as one of several non-catalytic accessory components of the cytoplasmic dynein 1 complex that are thought to be involved in linking dynein to cargos and to adapter proteins that regulate dynein function. Cytoplasmic dynein 1 acts as a motor for the intracellular retrograde motility of vesicles and organelles along microtubules. May play a role in binding dynein to membranous organelles or chromosomes.</text>
</comment>
<keyword evidence="5 14" id="KW-0963">Cytoplasm</keyword>
<evidence type="ECO:0000256" key="14">
    <source>
        <dbReference type="RuleBase" id="RU366047"/>
    </source>
</evidence>
<keyword evidence="11 14" id="KW-0505">Motor protein</keyword>
<dbReference type="InterPro" id="IPR022780">
    <property type="entry name" value="Dynein_light_int_chain"/>
</dbReference>
<organism evidence="15 16">
    <name type="scientific">Saguinus oedipus</name>
    <name type="common">Cotton-top tamarin</name>
    <name type="synonym">Oedipomidas oedipus</name>
    <dbReference type="NCBI Taxonomy" id="9490"/>
    <lineage>
        <taxon>Eukaryota</taxon>
        <taxon>Metazoa</taxon>
        <taxon>Chordata</taxon>
        <taxon>Craniata</taxon>
        <taxon>Vertebrata</taxon>
        <taxon>Euteleostomi</taxon>
        <taxon>Mammalia</taxon>
        <taxon>Eutheria</taxon>
        <taxon>Euarchontoglires</taxon>
        <taxon>Primates</taxon>
        <taxon>Haplorrhini</taxon>
        <taxon>Platyrrhini</taxon>
        <taxon>Cebidae</taxon>
        <taxon>Callitrichinae</taxon>
        <taxon>Saguinus</taxon>
    </lineage>
</organism>
<dbReference type="SUPFAM" id="SSF52540">
    <property type="entry name" value="P-loop containing nucleoside triphosphate hydrolases"/>
    <property type="match status" value="1"/>
</dbReference>
<evidence type="ECO:0000256" key="8">
    <source>
        <dbReference type="ARBA" id="ARBA00022741"/>
    </source>
</evidence>
<dbReference type="Pfam" id="PF05783">
    <property type="entry name" value="DLIC"/>
    <property type="match status" value="1"/>
</dbReference>
<protein>
    <recommendedName>
        <fullName evidence="14">Dynein light intermediate chain</fullName>
    </recommendedName>
</protein>